<reference evidence="1 2" key="1">
    <citation type="submission" date="2019-08" db="EMBL/GenBank/DDBJ databases">
        <title>Seonamhaeicola sediminis sp. nov., isolated from marine sediment.</title>
        <authorList>
            <person name="Cao W.R."/>
        </authorList>
    </citation>
    <scope>NUCLEOTIDE SEQUENCE [LARGE SCALE GENOMIC DNA]</scope>
    <source>
        <strain evidence="1 2">B011</strain>
    </source>
</reference>
<sequence>MFILCFSVLSLQSQTLKISEVRALYKDAAQDKSKVASFYEMLSKVDKKDGISLNAYKGASIALKSRYAKTIKAKKEGFIEGVTILEAIITEHPNTVEPRFIRLTIQQNSPKLLKYKSNITEDKSFLLKQYLKIKSKSLQFIIKDYILNANTFSEEEKALILKS</sequence>
<protein>
    <submittedName>
        <fullName evidence="1">Uncharacterized protein</fullName>
    </submittedName>
</protein>
<dbReference type="AlphaFoldDB" id="A0A5D0HUL2"/>
<gene>
    <name evidence="1" type="ORF">FUA24_11480</name>
</gene>
<evidence type="ECO:0000313" key="2">
    <source>
        <dbReference type="Proteomes" id="UP000323930"/>
    </source>
</evidence>
<accession>A0A5D0HUL2</accession>
<keyword evidence="2" id="KW-1185">Reference proteome</keyword>
<dbReference type="OrthoDB" id="663842at2"/>
<organism evidence="1 2">
    <name type="scientific">Seonamhaeicola marinus</name>
    <dbReference type="NCBI Taxonomy" id="1912246"/>
    <lineage>
        <taxon>Bacteria</taxon>
        <taxon>Pseudomonadati</taxon>
        <taxon>Bacteroidota</taxon>
        <taxon>Flavobacteriia</taxon>
        <taxon>Flavobacteriales</taxon>
        <taxon>Flavobacteriaceae</taxon>
    </lineage>
</organism>
<evidence type="ECO:0000313" key="1">
    <source>
        <dbReference type="EMBL" id="TYA75018.1"/>
    </source>
</evidence>
<name>A0A5D0HUL2_9FLAO</name>
<dbReference type="EMBL" id="VSDQ01000679">
    <property type="protein sequence ID" value="TYA75018.1"/>
    <property type="molecule type" value="Genomic_DNA"/>
</dbReference>
<comment type="caution">
    <text evidence="1">The sequence shown here is derived from an EMBL/GenBank/DDBJ whole genome shotgun (WGS) entry which is preliminary data.</text>
</comment>
<dbReference type="Proteomes" id="UP000323930">
    <property type="component" value="Unassembled WGS sequence"/>
</dbReference>
<proteinExistence type="predicted"/>